<proteinExistence type="predicted"/>
<evidence type="ECO:0000313" key="2">
    <source>
        <dbReference type="Proteomes" id="UP000006512"/>
    </source>
</evidence>
<reference evidence="2" key="1">
    <citation type="submission" date="2011-03" db="EMBL/GenBank/DDBJ databases">
        <title>Draft genome sequence of Brevundimonas diminuta.</title>
        <authorList>
            <person name="Brown P.J.B."/>
            <person name="Buechlein A."/>
            <person name="Hemmerich C."/>
            <person name="Brun Y.V."/>
        </authorList>
    </citation>
    <scope>NUCLEOTIDE SEQUENCE [LARGE SCALE GENOMIC DNA]</scope>
    <source>
        <strain evidence="2">C19</strain>
    </source>
</reference>
<protein>
    <submittedName>
        <fullName evidence="1">Uncharacterized protein</fullName>
    </submittedName>
</protein>
<dbReference type="STRING" id="715226.ABI_12420"/>
<accession>F4QHR7</accession>
<organism evidence="1 2">
    <name type="scientific">Asticcacaulis biprosthecium C19</name>
    <dbReference type="NCBI Taxonomy" id="715226"/>
    <lineage>
        <taxon>Bacteria</taxon>
        <taxon>Pseudomonadati</taxon>
        <taxon>Pseudomonadota</taxon>
        <taxon>Alphaproteobacteria</taxon>
        <taxon>Caulobacterales</taxon>
        <taxon>Caulobacteraceae</taxon>
        <taxon>Asticcacaulis</taxon>
    </lineage>
</organism>
<dbReference type="Proteomes" id="UP000006512">
    <property type="component" value="Unassembled WGS sequence"/>
</dbReference>
<dbReference type="HOGENOM" id="CLU_2535348_0_0_5"/>
<sequence length="83" mass="9069">MSGPVFTHGAAIYRPQFQDYIGKYKPKEPDYVGKYASPMPKVLPVVQDALNRKWDVVSLSGEAQALLQGKAGQQSIARGYAKG</sequence>
<name>F4QHR7_9CAUL</name>
<dbReference type="RefSeq" id="WP_006271986.1">
    <property type="nucleotide sequence ID" value="NZ_GL883077.1"/>
</dbReference>
<keyword evidence="2" id="KW-1185">Reference proteome</keyword>
<dbReference type="AlphaFoldDB" id="F4QHR7"/>
<dbReference type="OrthoDB" id="7173545at2"/>
<gene>
    <name evidence="1" type="ORF">ABI_12420</name>
</gene>
<evidence type="ECO:0000313" key="1">
    <source>
        <dbReference type="EMBL" id="EGF92804.1"/>
    </source>
</evidence>
<dbReference type="EMBL" id="GL883077">
    <property type="protein sequence ID" value="EGF92804.1"/>
    <property type="molecule type" value="Genomic_DNA"/>
</dbReference>